<evidence type="ECO:0000313" key="1">
    <source>
        <dbReference type="EMBL" id="AUN98606.1"/>
    </source>
</evidence>
<protein>
    <submittedName>
        <fullName evidence="1">Uncharacterized protein</fullName>
    </submittedName>
</protein>
<sequence>MKLEKAQRHTLKIIAIFFAVSLWFYVLNSEPVEIEKKIQIEFQLPKGYAISSQTERQLTLKLKGSKAFIGNVFSNKEKLVVDLNPYFKKFGKSFRVQYHPSQITVPFGVDILEMHPKEANIEIDRLVQMQLPVKVLYIGNMAYDKKFKEVHVEPENVMVSGPVDVIRKLSRVETTPVNLSTVDKEEGTLTVPLDELDSRLMYEENPRIKLKYKVQLTIPKREEVKKE</sequence>
<dbReference type="KEGG" id="bsto:C0V70_10935"/>
<evidence type="ECO:0000313" key="2">
    <source>
        <dbReference type="Proteomes" id="UP000235584"/>
    </source>
</evidence>
<dbReference type="Gene3D" id="2.170.120.30">
    <property type="match status" value="1"/>
</dbReference>
<organism evidence="1 2">
    <name type="scientific">Bacteriovorax stolpii</name>
    <name type="common">Bdellovibrio stolpii</name>
    <dbReference type="NCBI Taxonomy" id="960"/>
    <lineage>
        <taxon>Bacteria</taxon>
        <taxon>Pseudomonadati</taxon>
        <taxon>Bdellovibrionota</taxon>
        <taxon>Bacteriovoracia</taxon>
        <taxon>Bacteriovoracales</taxon>
        <taxon>Bacteriovoracaceae</taxon>
        <taxon>Bacteriovorax</taxon>
    </lineage>
</organism>
<dbReference type="RefSeq" id="WP_102243897.1">
    <property type="nucleotide sequence ID" value="NZ_CP025704.1"/>
</dbReference>
<dbReference type="EMBL" id="CP025704">
    <property type="protein sequence ID" value="AUN98606.1"/>
    <property type="molecule type" value="Genomic_DNA"/>
</dbReference>
<dbReference type="InterPro" id="IPR053154">
    <property type="entry name" value="c-di-AMP_regulator"/>
</dbReference>
<dbReference type="AlphaFoldDB" id="A0A2K9NSV2"/>
<dbReference type="InterPro" id="IPR012505">
    <property type="entry name" value="YbbR"/>
</dbReference>
<dbReference type="Gene3D" id="2.170.120.40">
    <property type="entry name" value="YbbR-like domain"/>
    <property type="match status" value="1"/>
</dbReference>
<proteinExistence type="predicted"/>
<keyword evidence="2" id="KW-1185">Reference proteome</keyword>
<dbReference type="OrthoDB" id="5293749at2"/>
<dbReference type="Pfam" id="PF07949">
    <property type="entry name" value="YbbR"/>
    <property type="match status" value="1"/>
</dbReference>
<gene>
    <name evidence="1" type="ORF">C0V70_10935</name>
</gene>
<dbReference type="PANTHER" id="PTHR37804">
    <property type="entry name" value="CDAA REGULATORY PROTEIN CDAR"/>
    <property type="match status" value="1"/>
</dbReference>
<dbReference type="Proteomes" id="UP000235584">
    <property type="component" value="Chromosome"/>
</dbReference>
<name>A0A2K9NSV2_BACTC</name>
<accession>A0A2K9NSV2</accession>
<dbReference type="PANTHER" id="PTHR37804:SF1">
    <property type="entry name" value="CDAA REGULATORY PROTEIN CDAR"/>
    <property type="match status" value="1"/>
</dbReference>
<reference evidence="1 2" key="1">
    <citation type="submission" date="2018-01" db="EMBL/GenBank/DDBJ databases">
        <title>Complete genome sequence of Bacteriovorax stolpii DSM12778.</title>
        <authorList>
            <person name="Tang B."/>
            <person name="Chang J."/>
        </authorList>
    </citation>
    <scope>NUCLEOTIDE SEQUENCE [LARGE SCALE GENOMIC DNA]</scope>
    <source>
        <strain evidence="1 2">DSM 12778</strain>
    </source>
</reference>